<dbReference type="RefSeq" id="WP_377556663.1">
    <property type="nucleotide sequence ID" value="NZ_JBHUHQ010000021.1"/>
</dbReference>
<evidence type="ECO:0000313" key="2">
    <source>
        <dbReference type="Proteomes" id="UP001597383"/>
    </source>
</evidence>
<gene>
    <name evidence="1" type="ORF">ACFSJF_19045</name>
</gene>
<organism evidence="1 2">
    <name type="scientific">Ornithinibacillus salinisoli</name>
    <dbReference type="NCBI Taxonomy" id="1848459"/>
    <lineage>
        <taxon>Bacteria</taxon>
        <taxon>Bacillati</taxon>
        <taxon>Bacillota</taxon>
        <taxon>Bacilli</taxon>
        <taxon>Bacillales</taxon>
        <taxon>Bacillaceae</taxon>
        <taxon>Ornithinibacillus</taxon>
    </lineage>
</organism>
<protein>
    <submittedName>
        <fullName evidence="1">NERD domain-containing protein</fullName>
    </submittedName>
</protein>
<sequence>MAQLIKLQNYISRYEWNIYRYPSQYIRLKQDNWNKLLYLWNTDDGMTEEKDNEEEQKQSRFEKWKTFRKNKDEDEKMESESTVKRGLPQSEQELKQYFLNRLLPFQLKWATSTVSNVSFMEKKYEEDVTLKYFLQRFPDTYLLMYYPIFHIKKAPVEGEIIFISPVGIEIIYLLEEDPQCVFTVQDERTWLKRNENKDSSILSPFIALKRSERIVRGILNKYNVSFPITKTVLSRSNRIDFISEPFNTKIIDKNSCKTWFESRRSLVSPLKNQQLKAAEQLLKYCQTTSVKRPEWEEDEQTFTIVGEE</sequence>
<reference evidence="2" key="1">
    <citation type="journal article" date="2019" name="Int. J. Syst. Evol. Microbiol.">
        <title>The Global Catalogue of Microorganisms (GCM) 10K type strain sequencing project: providing services to taxonomists for standard genome sequencing and annotation.</title>
        <authorList>
            <consortium name="The Broad Institute Genomics Platform"/>
            <consortium name="The Broad Institute Genome Sequencing Center for Infectious Disease"/>
            <person name="Wu L."/>
            <person name="Ma J."/>
        </authorList>
    </citation>
    <scope>NUCLEOTIDE SEQUENCE [LARGE SCALE GENOMIC DNA]</scope>
    <source>
        <strain evidence="2">R28</strain>
    </source>
</reference>
<keyword evidence="2" id="KW-1185">Reference proteome</keyword>
<name>A0ABW4W772_9BACI</name>
<dbReference type="Proteomes" id="UP001597383">
    <property type="component" value="Unassembled WGS sequence"/>
</dbReference>
<dbReference type="EMBL" id="JBHUHQ010000021">
    <property type="protein sequence ID" value="MFD2046377.1"/>
    <property type="molecule type" value="Genomic_DNA"/>
</dbReference>
<evidence type="ECO:0000313" key="1">
    <source>
        <dbReference type="EMBL" id="MFD2046377.1"/>
    </source>
</evidence>
<accession>A0ABW4W772</accession>
<comment type="caution">
    <text evidence="1">The sequence shown here is derived from an EMBL/GenBank/DDBJ whole genome shotgun (WGS) entry which is preliminary data.</text>
</comment>
<proteinExistence type="predicted"/>